<gene>
    <name evidence="15" type="ORF">PVAG01_09848</name>
</gene>
<dbReference type="Pfam" id="PF08022">
    <property type="entry name" value="FAD_binding_8"/>
    <property type="match status" value="1"/>
</dbReference>
<dbReference type="InterPro" id="IPR013130">
    <property type="entry name" value="Fe3_Rdtase_TM_dom"/>
</dbReference>
<dbReference type="Gene3D" id="3.40.50.80">
    <property type="entry name" value="Nucleotide-binding domain of ferredoxin-NADP reductase (FNR) module"/>
    <property type="match status" value="1"/>
</dbReference>
<evidence type="ECO:0000256" key="6">
    <source>
        <dbReference type="ARBA" id="ARBA00022989"/>
    </source>
</evidence>
<evidence type="ECO:0000313" key="16">
    <source>
        <dbReference type="Proteomes" id="UP001629113"/>
    </source>
</evidence>
<feature type="transmembrane region" description="Helical" evidence="12">
    <location>
        <begin position="367"/>
        <end position="389"/>
    </location>
</feature>
<dbReference type="EMBL" id="JBFCZG010000009">
    <property type="protein sequence ID" value="KAL3418133.1"/>
    <property type="molecule type" value="Genomic_DNA"/>
</dbReference>
<evidence type="ECO:0000259" key="14">
    <source>
        <dbReference type="PROSITE" id="PS51384"/>
    </source>
</evidence>
<keyword evidence="13" id="KW-0732">Signal</keyword>
<evidence type="ECO:0000256" key="10">
    <source>
        <dbReference type="ARBA" id="ARBA00023180"/>
    </source>
</evidence>
<feature type="transmembrane region" description="Helical" evidence="12">
    <location>
        <begin position="151"/>
        <end position="174"/>
    </location>
</feature>
<feature type="transmembrane region" description="Helical" evidence="12">
    <location>
        <begin position="396"/>
        <end position="414"/>
    </location>
</feature>
<reference evidence="15 16" key="1">
    <citation type="submission" date="2024-06" db="EMBL/GenBank/DDBJ databases">
        <title>Complete genome of Phlyctema vagabunda strain 19-DSS-EL-015.</title>
        <authorList>
            <person name="Fiorenzani C."/>
        </authorList>
    </citation>
    <scope>NUCLEOTIDE SEQUENCE [LARGE SCALE GENOMIC DNA]</scope>
    <source>
        <strain evidence="15 16">19-DSS-EL-015</strain>
    </source>
</reference>
<evidence type="ECO:0000256" key="8">
    <source>
        <dbReference type="ARBA" id="ARBA00023065"/>
    </source>
</evidence>
<keyword evidence="7" id="KW-0560">Oxidoreductase</keyword>
<evidence type="ECO:0000256" key="3">
    <source>
        <dbReference type="ARBA" id="ARBA00022448"/>
    </source>
</evidence>
<name>A0ABR4P4C2_9HELO</name>
<evidence type="ECO:0000256" key="13">
    <source>
        <dbReference type="SAM" id="SignalP"/>
    </source>
</evidence>
<dbReference type="InterPro" id="IPR039261">
    <property type="entry name" value="FNR_nucleotide-bd"/>
</dbReference>
<dbReference type="InterPro" id="IPR017927">
    <property type="entry name" value="FAD-bd_FR_type"/>
</dbReference>
<keyword evidence="9 12" id="KW-0472">Membrane</keyword>
<evidence type="ECO:0000256" key="9">
    <source>
        <dbReference type="ARBA" id="ARBA00023136"/>
    </source>
</evidence>
<evidence type="ECO:0000256" key="4">
    <source>
        <dbReference type="ARBA" id="ARBA00022692"/>
    </source>
</evidence>
<keyword evidence="8" id="KW-0406">Ion transport</keyword>
<evidence type="ECO:0000313" key="15">
    <source>
        <dbReference type="EMBL" id="KAL3418133.1"/>
    </source>
</evidence>
<dbReference type="PANTHER" id="PTHR32361">
    <property type="entry name" value="FERRIC/CUPRIC REDUCTASE TRANSMEMBRANE COMPONENT"/>
    <property type="match status" value="1"/>
</dbReference>
<organism evidence="15 16">
    <name type="scientific">Phlyctema vagabunda</name>
    <dbReference type="NCBI Taxonomy" id="108571"/>
    <lineage>
        <taxon>Eukaryota</taxon>
        <taxon>Fungi</taxon>
        <taxon>Dikarya</taxon>
        <taxon>Ascomycota</taxon>
        <taxon>Pezizomycotina</taxon>
        <taxon>Leotiomycetes</taxon>
        <taxon>Helotiales</taxon>
        <taxon>Dermateaceae</taxon>
        <taxon>Phlyctema</taxon>
    </lineage>
</organism>
<dbReference type="SUPFAM" id="SSF52343">
    <property type="entry name" value="Ferredoxin reductase-like, C-terminal NADP-linked domain"/>
    <property type="match status" value="1"/>
</dbReference>
<dbReference type="Proteomes" id="UP001629113">
    <property type="component" value="Unassembled WGS sequence"/>
</dbReference>
<dbReference type="InterPro" id="IPR013121">
    <property type="entry name" value="Fe_red_NAD-bd_6"/>
</dbReference>
<evidence type="ECO:0000256" key="7">
    <source>
        <dbReference type="ARBA" id="ARBA00023002"/>
    </source>
</evidence>
<dbReference type="SFLD" id="SFLDG01168">
    <property type="entry name" value="Ferric_reductase_subgroup_(FRE"/>
    <property type="match status" value="1"/>
</dbReference>
<keyword evidence="16" id="KW-1185">Reference proteome</keyword>
<keyword evidence="5" id="KW-0249">Electron transport</keyword>
<dbReference type="CDD" id="cd06186">
    <property type="entry name" value="NOX_Duox_like_FAD_NADP"/>
    <property type="match status" value="1"/>
</dbReference>
<keyword evidence="10" id="KW-0325">Glycoprotein</keyword>
<sequence>MRSSLLLLITLSTFIWARSAPTEFCFGACQQILRSVHFNETNPGINKPCRNEFEIPSLYICAKLHCNPDQRERSLVGLNKTCLRRNATLPSFSIIDKYTDDDISKLRRLQSGDTSRPDPLDLSEVVVPSEKLYELAYDTLDAAYFERQVHWLYGFYMYVYWAMVITVGVSTHLISRIIGLWKRDQQWQPISTSDGGGLERTTVKRKLTVLSYPYTWIKRFITVPATFGYKRSQNIRWCTIPTRIQSMTIGVFILLNVVLCSISYRVFEDNVYWADTFTQSWRYLSDRTGIISLANLPLIWAFGVRNNTLLWLTGWDFATYNNFHRWVARVATVEAVVHSVGYTVLILEGDFWPSWRVYIDYYWHTPYFIAGEFATIFMVGVCVFSVYGLRRSFYEVFLIVHIVLSILILITMWYHVEIFHGEYNGFIWPCVFIWVLDRAMRLLRILSFNLRFWNTKAYTTYDSTSNIVRLVVPYSTAFIDPRPGTYYYIYVLNDLRIWESHPFTLGYSTSDEGDLLTNGSTTPSLGTITPPTRVQSPAIHQRNPTSVNRSSSEMATLLGPSSTTPKSSLVFVIRPYDGFTARLRESAHNTPANLRVLIEGPYGETQPFHSYQNVLFIVGGTGIAVPLSYLDKLLAEGSSTTSVRIIWAVREHEFLSQAIQNDFRGAFESDKISMEAYVTRPSDADNKDQELNWPKQVHVHHGRPSVYQEVDEAARDASNHGLAVVACGPGQMADDARRAVVRVLGKGYSQVEYFEESFNW</sequence>
<accession>A0ABR4P4C2</accession>
<keyword evidence="6 12" id="KW-1133">Transmembrane helix</keyword>
<protein>
    <submittedName>
        <fullName evidence="15">Ferric-chelate reductase</fullName>
    </submittedName>
</protein>
<dbReference type="PANTHER" id="PTHR32361:SF9">
    <property type="entry name" value="FERRIC REDUCTASE TRANSMEMBRANE COMPONENT 3-RELATED"/>
    <property type="match status" value="1"/>
</dbReference>
<dbReference type="Pfam" id="PF01794">
    <property type="entry name" value="Ferric_reduct"/>
    <property type="match status" value="1"/>
</dbReference>
<feature type="compositionally biased region" description="Polar residues" evidence="11">
    <location>
        <begin position="542"/>
        <end position="561"/>
    </location>
</feature>
<feature type="transmembrane region" description="Helical" evidence="12">
    <location>
        <begin position="249"/>
        <end position="267"/>
    </location>
</feature>
<dbReference type="PROSITE" id="PS51384">
    <property type="entry name" value="FAD_FR"/>
    <property type="match status" value="1"/>
</dbReference>
<evidence type="ECO:0000256" key="2">
    <source>
        <dbReference type="ARBA" id="ARBA00006278"/>
    </source>
</evidence>
<feature type="transmembrane region" description="Helical" evidence="12">
    <location>
        <begin position="326"/>
        <end position="347"/>
    </location>
</feature>
<feature type="compositionally biased region" description="Polar residues" evidence="11">
    <location>
        <begin position="519"/>
        <end position="535"/>
    </location>
</feature>
<feature type="domain" description="FAD-binding FR-type" evidence="14">
    <location>
        <begin position="438"/>
        <end position="608"/>
    </location>
</feature>
<dbReference type="InterPro" id="IPR013112">
    <property type="entry name" value="FAD-bd_8"/>
</dbReference>
<evidence type="ECO:0000256" key="1">
    <source>
        <dbReference type="ARBA" id="ARBA00004141"/>
    </source>
</evidence>
<evidence type="ECO:0000256" key="12">
    <source>
        <dbReference type="SAM" id="Phobius"/>
    </source>
</evidence>
<dbReference type="Pfam" id="PF08030">
    <property type="entry name" value="NAD_binding_6"/>
    <property type="match status" value="1"/>
</dbReference>
<keyword evidence="3" id="KW-0813">Transport</keyword>
<feature type="transmembrane region" description="Helical" evidence="12">
    <location>
        <begin position="287"/>
        <end position="305"/>
    </location>
</feature>
<feature type="chain" id="PRO_5045478031" evidence="13">
    <location>
        <begin position="20"/>
        <end position="760"/>
    </location>
</feature>
<feature type="region of interest" description="Disordered" evidence="11">
    <location>
        <begin position="519"/>
        <end position="561"/>
    </location>
</feature>
<comment type="caution">
    <text evidence="15">The sequence shown here is derived from an EMBL/GenBank/DDBJ whole genome shotgun (WGS) entry which is preliminary data.</text>
</comment>
<evidence type="ECO:0000256" key="11">
    <source>
        <dbReference type="SAM" id="MobiDB-lite"/>
    </source>
</evidence>
<comment type="similarity">
    <text evidence="2">Belongs to the ferric reductase (FRE) family.</text>
</comment>
<dbReference type="InterPro" id="IPR051410">
    <property type="entry name" value="Ferric/Cupric_Reductase"/>
</dbReference>
<evidence type="ECO:0000256" key="5">
    <source>
        <dbReference type="ARBA" id="ARBA00022982"/>
    </source>
</evidence>
<comment type="subcellular location">
    <subcellularLocation>
        <location evidence="1">Membrane</location>
        <topology evidence="1">Multi-pass membrane protein</topology>
    </subcellularLocation>
</comment>
<proteinExistence type="inferred from homology"/>
<dbReference type="SFLD" id="SFLDS00052">
    <property type="entry name" value="Ferric_Reductase_Domain"/>
    <property type="match status" value="1"/>
</dbReference>
<keyword evidence="4 12" id="KW-0812">Transmembrane</keyword>
<feature type="signal peptide" evidence="13">
    <location>
        <begin position="1"/>
        <end position="19"/>
    </location>
</feature>